<dbReference type="SMART" id="SM00354">
    <property type="entry name" value="HTH_LACI"/>
    <property type="match status" value="1"/>
</dbReference>
<keyword evidence="7" id="KW-1185">Reference proteome</keyword>
<keyword evidence="3" id="KW-0238">DNA-binding</keyword>
<evidence type="ECO:0000256" key="1">
    <source>
        <dbReference type="ARBA" id="ARBA00022491"/>
    </source>
</evidence>
<evidence type="ECO:0000256" key="2">
    <source>
        <dbReference type="ARBA" id="ARBA00023015"/>
    </source>
</evidence>
<dbReference type="Pfam" id="PF00356">
    <property type="entry name" value="LacI"/>
    <property type="match status" value="1"/>
</dbReference>
<dbReference type="SUPFAM" id="SSF47413">
    <property type="entry name" value="lambda repressor-like DNA-binding domains"/>
    <property type="match status" value="1"/>
</dbReference>
<keyword evidence="4" id="KW-0804">Transcription</keyword>
<dbReference type="SUPFAM" id="SSF53822">
    <property type="entry name" value="Periplasmic binding protein-like I"/>
    <property type="match status" value="1"/>
</dbReference>
<protein>
    <submittedName>
        <fullName evidence="6">LacI family transcriptional regulator</fullName>
    </submittedName>
</protein>
<dbReference type="GO" id="GO:0000976">
    <property type="term" value="F:transcription cis-regulatory region binding"/>
    <property type="evidence" value="ECO:0007669"/>
    <property type="project" value="TreeGrafter"/>
</dbReference>
<dbReference type="GO" id="GO:0003700">
    <property type="term" value="F:DNA-binding transcription factor activity"/>
    <property type="evidence" value="ECO:0007669"/>
    <property type="project" value="TreeGrafter"/>
</dbReference>
<dbReference type="Gene3D" id="1.10.260.40">
    <property type="entry name" value="lambda repressor-like DNA-binding domains"/>
    <property type="match status" value="1"/>
</dbReference>
<dbReference type="Proteomes" id="UP000681162">
    <property type="component" value="Unassembled WGS sequence"/>
</dbReference>
<dbReference type="InterPro" id="IPR028082">
    <property type="entry name" value="Peripla_BP_I"/>
</dbReference>
<dbReference type="RefSeq" id="WP_249413069.1">
    <property type="nucleotide sequence ID" value="NZ_BORR01000011.1"/>
</dbReference>
<keyword evidence="1" id="KW-0678">Repressor</keyword>
<name>A0A919XS87_9BACL</name>
<evidence type="ECO:0000256" key="3">
    <source>
        <dbReference type="ARBA" id="ARBA00023125"/>
    </source>
</evidence>
<gene>
    <name evidence="6" type="ORF">J41TS12_31920</name>
</gene>
<comment type="caution">
    <text evidence="6">The sequence shown here is derived from an EMBL/GenBank/DDBJ whole genome shotgun (WGS) entry which is preliminary data.</text>
</comment>
<evidence type="ECO:0000313" key="6">
    <source>
        <dbReference type="EMBL" id="GIO38331.1"/>
    </source>
</evidence>
<keyword evidence="2" id="KW-0805">Transcription regulation</keyword>
<dbReference type="CDD" id="cd01392">
    <property type="entry name" value="HTH_LacI"/>
    <property type="match status" value="1"/>
</dbReference>
<accession>A0A919XS87</accession>
<dbReference type="InterPro" id="IPR000843">
    <property type="entry name" value="HTH_LacI"/>
</dbReference>
<dbReference type="Gene3D" id="3.40.50.2300">
    <property type="match status" value="2"/>
</dbReference>
<reference evidence="6 7" key="1">
    <citation type="submission" date="2021-03" db="EMBL/GenBank/DDBJ databases">
        <title>Antimicrobial resistance genes in bacteria isolated from Japanese honey, and their potential for conferring macrolide and lincosamide resistance in the American foulbrood pathogen Paenibacillus larvae.</title>
        <authorList>
            <person name="Okamoto M."/>
            <person name="Kumagai M."/>
            <person name="Kanamori H."/>
            <person name="Takamatsu D."/>
        </authorList>
    </citation>
    <scope>NUCLEOTIDE SEQUENCE [LARGE SCALE GENOMIC DNA]</scope>
    <source>
        <strain evidence="6 7">J41TS12</strain>
    </source>
</reference>
<dbReference type="EMBL" id="BORR01000011">
    <property type="protein sequence ID" value="GIO38331.1"/>
    <property type="molecule type" value="Genomic_DNA"/>
</dbReference>
<sequence length="350" mass="39630">MAIHEELTGEFSVRRKVTMQQIADMAGVSKFAVSRALSGKSGVSEQTREYIIKIAGDLGFFRNVKPAIHSPQLSASAAHRPETVLVLFPNIRYQNTENTFWGVIFDSISQKLDENGLTIVTLTQVSKDSLASLLNPEMILGVISVGMVSTQMLLEVQSMKLPLVMIDHIDPALHCDGIFVDNYFMMKQLVVKLIGRGYQTFQFVGKVNYSFSFEERWRAFKDSLNEYNIEHRQNTQLMCPEVLDEYDSVMAIPDEELPQVFVCANDAVALRVYDALKQRGLRIPEDCAVTGFDDTVFKERIEPGLTSVHVPKEVMGERAVEMLLYRVRNREQCYSKLMLTGEVIVRESIL</sequence>
<dbReference type="AlphaFoldDB" id="A0A919XS87"/>
<dbReference type="PROSITE" id="PS50932">
    <property type="entry name" value="HTH_LACI_2"/>
    <property type="match status" value="1"/>
</dbReference>
<dbReference type="Pfam" id="PF13377">
    <property type="entry name" value="Peripla_BP_3"/>
    <property type="match status" value="1"/>
</dbReference>
<proteinExistence type="predicted"/>
<dbReference type="InterPro" id="IPR046335">
    <property type="entry name" value="LacI/GalR-like_sensor"/>
</dbReference>
<evidence type="ECO:0000259" key="5">
    <source>
        <dbReference type="PROSITE" id="PS50932"/>
    </source>
</evidence>
<feature type="domain" description="HTH lacI-type" evidence="5">
    <location>
        <begin position="17"/>
        <end position="63"/>
    </location>
</feature>
<organism evidence="6 7">
    <name type="scientific">Paenibacillus antibioticophila</name>
    <dbReference type="NCBI Taxonomy" id="1274374"/>
    <lineage>
        <taxon>Bacteria</taxon>
        <taxon>Bacillati</taxon>
        <taxon>Bacillota</taxon>
        <taxon>Bacilli</taxon>
        <taxon>Bacillales</taxon>
        <taxon>Paenibacillaceae</taxon>
        <taxon>Paenibacillus</taxon>
    </lineage>
</organism>
<evidence type="ECO:0000256" key="4">
    <source>
        <dbReference type="ARBA" id="ARBA00023163"/>
    </source>
</evidence>
<dbReference type="PANTHER" id="PTHR30146">
    <property type="entry name" value="LACI-RELATED TRANSCRIPTIONAL REPRESSOR"/>
    <property type="match status" value="1"/>
</dbReference>
<dbReference type="PANTHER" id="PTHR30146:SF148">
    <property type="entry name" value="HTH-TYPE TRANSCRIPTIONAL REPRESSOR PURR-RELATED"/>
    <property type="match status" value="1"/>
</dbReference>
<evidence type="ECO:0000313" key="7">
    <source>
        <dbReference type="Proteomes" id="UP000681162"/>
    </source>
</evidence>
<dbReference type="InterPro" id="IPR010982">
    <property type="entry name" value="Lambda_DNA-bd_dom_sf"/>
</dbReference>